<feature type="region of interest" description="Disordered" evidence="5">
    <location>
        <begin position="133"/>
        <end position="152"/>
    </location>
</feature>
<feature type="region of interest" description="Disordered" evidence="5">
    <location>
        <begin position="409"/>
        <end position="488"/>
    </location>
</feature>
<evidence type="ECO:0000256" key="1">
    <source>
        <dbReference type="ARBA" id="ARBA00004141"/>
    </source>
</evidence>
<feature type="domain" description="Golgi pH regulator conserved" evidence="8">
    <location>
        <begin position="326"/>
        <end position="376"/>
    </location>
</feature>
<feature type="transmembrane region" description="Helical" evidence="6">
    <location>
        <begin position="586"/>
        <end position="612"/>
    </location>
</feature>
<protein>
    <submittedName>
        <fullName evidence="9">Abscisic acid G-protein coupled receptor</fullName>
    </submittedName>
</protein>
<accession>A0AAW0EMQ6</accession>
<feature type="compositionally biased region" description="Low complexity" evidence="5">
    <location>
        <begin position="135"/>
        <end position="152"/>
    </location>
</feature>
<dbReference type="GO" id="GO:0016020">
    <property type="term" value="C:membrane"/>
    <property type="evidence" value="ECO:0007669"/>
    <property type="project" value="UniProtKB-SubCell"/>
</dbReference>
<comment type="caution">
    <text evidence="9">The sequence shown here is derived from an EMBL/GenBank/DDBJ whole genome shotgun (WGS) entry which is preliminary data.</text>
</comment>
<reference evidence="9 10" key="1">
    <citation type="journal article" date="2021" name="MBio">
        <title>A New Model Trypanosomatid, Novymonas esmeraldas: Genomic Perception of Its 'Candidatus Pandoraea novymonadis' Endosymbiont.</title>
        <authorList>
            <person name="Zakharova A."/>
            <person name="Saura A."/>
            <person name="Butenko A."/>
            <person name="Podesvova L."/>
            <person name="Warmusova S."/>
            <person name="Kostygov A.Y."/>
            <person name="Nenarokova A."/>
            <person name="Lukes J."/>
            <person name="Opperdoes F.R."/>
            <person name="Yurchenko V."/>
        </authorList>
    </citation>
    <scope>NUCLEOTIDE SEQUENCE [LARGE SCALE GENOMIC DNA]</scope>
    <source>
        <strain evidence="9 10">E262AT.01</strain>
    </source>
</reference>
<evidence type="ECO:0000256" key="3">
    <source>
        <dbReference type="ARBA" id="ARBA00022989"/>
    </source>
</evidence>
<feature type="compositionally biased region" description="Low complexity" evidence="5">
    <location>
        <begin position="523"/>
        <end position="535"/>
    </location>
</feature>
<proteinExistence type="predicted"/>
<gene>
    <name evidence="9" type="ORF">NESM_000365400</name>
</gene>
<evidence type="ECO:0000256" key="4">
    <source>
        <dbReference type="ARBA" id="ARBA00023136"/>
    </source>
</evidence>
<comment type="subcellular location">
    <subcellularLocation>
        <location evidence="1">Membrane</location>
        <topology evidence="1">Multi-pass membrane protein</topology>
    </subcellularLocation>
</comment>
<evidence type="ECO:0000256" key="5">
    <source>
        <dbReference type="SAM" id="MobiDB-lite"/>
    </source>
</evidence>
<feature type="compositionally biased region" description="Low complexity" evidence="5">
    <location>
        <begin position="468"/>
        <end position="488"/>
    </location>
</feature>
<keyword evidence="4 6" id="KW-0472">Membrane</keyword>
<dbReference type="InterPro" id="IPR025969">
    <property type="entry name" value="ABA_GPCR_dom"/>
</dbReference>
<feature type="transmembrane region" description="Helical" evidence="6">
    <location>
        <begin position="37"/>
        <end position="55"/>
    </location>
</feature>
<dbReference type="PANTHER" id="PTHR15948">
    <property type="entry name" value="G-PROTEIN COUPLED RECEPTOR 89-RELATED"/>
    <property type="match status" value="1"/>
</dbReference>
<dbReference type="Proteomes" id="UP001430356">
    <property type="component" value="Unassembled WGS sequence"/>
</dbReference>
<keyword evidence="2 6" id="KW-0812">Transmembrane</keyword>
<evidence type="ECO:0000313" key="10">
    <source>
        <dbReference type="Proteomes" id="UP001430356"/>
    </source>
</evidence>
<keyword evidence="9" id="KW-0675">Receptor</keyword>
<feature type="transmembrane region" description="Helical" evidence="6">
    <location>
        <begin position="96"/>
        <end position="120"/>
    </location>
</feature>
<keyword evidence="10" id="KW-1185">Reference proteome</keyword>
<keyword evidence="3 6" id="KW-1133">Transmembrane helix</keyword>
<evidence type="ECO:0000259" key="7">
    <source>
        <dbReference type="Pfam" id="PF12430"/>
    </source>
</evidence>
<dbReference type="InterPro" id="IPR022535">
    <property type="entry name" value="Golgi_pH-regulator_cons_dom"/>
</dbReference>
<feature type="transmembrane region" description="Helical" evidence="6">
    <location>
        <begin position="660"/>
        <end position="689"/>
    </location>
</feature>
<organism evidence="9 10">
    <name type="scientific">Novymonas esmeraldas</name>
    <dbReference type="NCBI Taxonomy" id="1808958"/>
    <lineage>
        <taxon>Eukaryota</taxon>
        <taxon>Discoba</taxon>
        <taxon>Euglenozoa</taxon>
        <taxon>Kinetoplastea</taxon>
        <taxon>Metakinetoplastina</taxon>
        <taxon>Trypanosomatida</taxon>
        <taxon>Trypanosomatidae</taxon>
        <taxon>Novymonas</taxon>
    </lineage>
</organism>
<dbReference type="PANTHER" id="PTHR15948:SF0">
    <property type="entry name" value="GOLGI PH REGULATOR A-RELATED"/>
    <property type="match status" value="1"/>
</dbReference>
<dbReference type="EMBL" id="JAECZO010000037">
    <property type="protein sequence ID" value="KAK7194486.1"/>
    <property type="molecule type" value="Genomic_DNA"/>
</dbReference>
<dbReference type="Pfam" id="PF12430">
    <property type="entry name" value="ABA_GPCR"/>
    <property type="match status" value="1"/>
</dbReference>
<feature type="transmembrane region" description="Helical" evidence="6">
    <location>
        <begin position="336"/>
        <end position="361"/>
    </location>
</feature>
<evidence type="ECO:0000256" key="6">
    <source>
        <dbReference type="SAM" id="Phobius"/>
    </source>
</evidence>
<dbReference type="AlphaFoldDB" id="A0AAW0EMQ6"/>
<evidence type="ECO:0000313" key="9">
    <source>
        <dbReference type="EMBL" id="KAK7194486.1"/>
    </source>
</evidence>
<feature type="region of interest" description="Disordered" evidence="5">
    <location>
        <begin position="516"/>
        <end position="535"/>
    </location>
</feature>
<feature type="region of interest" description="Disordered" evidence="5">
    <location>
        <begin position="163"/>
        <end position="184"/>
    </location>
</feature>
<evidence type="ECO:0000259" key="8">
    <source>
        <dbReference type="Pfam" id="PF12537"/>
    </source>
</evidence>
<dbReference type="InterPro" id="IPR015672">
    <property type="entry name" value="GPHR/GTG"/>
</dbReference>
<feature type="region of interest" description="Disordered" evidence="5">
    <location>
        <begin position="283"/>
        <end position="303"/>
    </location>
</feature>
<evidence type="ECO:0000256" key="2">
    <source>
        <dbReference type="ARBA" id="ARBA00022692"/>
    </source>
</evidence>
<sequence length="795" mass="83903">MDVLYVTASCAFFFYVGELLMRLVVVQSASDASAARWCFASTFALSMSLFSAVLADMADASLFSSSSAAANGASPSRVSTLLRLTRPLVRVNAQTFTWLLLGLLTTVLVVCPTVFAVSCVRYTFSRGKQSRGGVAASRATQQRRGSSRRSSVGRGAFVGLGAASRRDGSRAGSEPRQPFDLNVDDGKRRRRTCVPLRWVLACLLLVSLIAAGLWVTGATPRWDVATARERSIMTARRVYEQVQSRAAVLRIPREIRSSGGAASVEPEAEPTQQAADGVAGGVAEIGGTAGEQPTPPLQSPKSRFSLAGTVPSVPALMSDLHMFVCAITSRVATVGVAMIGLLSGYAAITSPCLFLAPYTYWRGREDELRRAQQNFNKKLCYVLSGCGATQRRIASLQYGVLHEEWASPAFSANTPSPHRAVEDAPSSYRDSPYPHAGNGSGAADPWQAHGCAHPSSSPAPQSRPLPLPQQQQQLQRSPHAAASAQPAASGAVDWIHKKLSTAAHVVVGGAAAMNADGSGGRVSPKSPTSAMSSPAMSRHRAVARIVALRAESAASRFLGLSLYLQLHEVEGMLREARRGATWVGRWYASLGVGMALYSVVKVGLTVASLWLFRSSTQDPVTRAVTLLESAFILRRSDSHGGGGGGHHSFSVTAVEVSAHAILALALVMNAWMVLNAIRGALLALFYLTMSFSGSAIGRPETVAVGLSMMVGLYFLGQLVLLRASLPGAASAAPADGADAAANNVLLAVLGSLPYYYYQRLSDWCFLAGCCGAVVVRGVVLRDTVASVVRTASGGE</sequence>
<feature type="domain" description="Abscisic acid G-protein coupled receptor-like" evidence="7">
    <location>
        <begin position="578"/>
        <end position="778"/>
    </location>
</feature>
<feature type="transmembrane region" description="Helical" evidence="6">
    <location>
        <begin position="6"/>
        <end position="25"/>
    </location>
</feature>
<feature type="transmembrane region" description="Helical" evidence="6">
    <location>
        <begin position="701"/>
        <end position="720"/>
    </location>
</feature>
<name>A0AAW0EMQ6_9TRYP</name>
<dbReference type="Pfam" id="PF12537">
    <property type="entry name" value="GPHR_N"/>
    <property type="match status" value="1"/>
</dbReference>
<feature type="transmembrane region" description="Helical" evidence="6">
    <location>
        <begin position="196"/>
        <end position="215"/>
    </location>
</feature>